<comment type="subcellular location">
    <subcellularLocation>
        <location evidence="1">Nucleus</location>
    </subcellularLocation>
</comment>
<dbReference type="GO" id="GO:0009867">
    <property type="term" value="P:jasmonic acid mediated signaling pathway"/>
    <property type="evidence" value="ECO:0007669"/>
    <property type="project" value="UniProtKB-ARBA"/>
</dbReference>
<dbReference type="Proteomes" id="UP000479710">
    <property type="component" value="Unassembled WGS sequence"/>
</dbReference>
<accession>A0A6G1DDN7</accession>
<dbReference type="PIRSF" id="PIRSF028729">
    <property type="entry name" value="E3_ubiquit_lig_SCF_Skp"/>
    <property type="match status" value="1"/>
</dbReference>
<evidence type="ECO:0000256" key="4">
    <source>
        <dbReference type="ARBA" id="ARBA00022786"/>
    </source>
</evidence>
<comment type="subunit">
    <text evidence="7">Part of a SCF (SKP1-cullin-F-box) protein ligase complex.</text>
</comment>
<comment type="function">
    <text evidence="6 7">Involved in ubiquitination and subsequent proteasomal degradation of target proteins. Together with CUL1, RBX1 and a F-box protein, it forms a SCF E3 ubiquitin ligase complex. The functional specificity of this complex depends on the type of F-box protein. In the SCF complex, it serves as an adapter that links the F-box protein to CUL1.</text>
</comment>
<comment type="caution">
    <text evidence="10">The sequence shown here is derived from an EMBL/GenBank/DDBJ whole genome shotgun (WGS) entry which is preliminary data.</text>
</comment>
<dbReference type="Pfam" id="PF01466">
    <property type="entry name" value="Skp1"/>
    <property type="match status" value="1"/>
</dbReference>
<dbReference type="EMBL" id="SPHZ02000006">
    <property type="protein sequence ID" value="KAF0909833.1"/>
    <property type="molecule type" value="Genomic_DNA"/>
</dbReference>
<keyword evidence="4 7" id="KW-0833">Ubl conjugation pathway</keyword>
<evidence type="ECO:0000259" key="9">
    <source>
        <dbReference type="Pfam" id="PF03931"/>
    </source>
</evidence>
<dbReference type="InterPro" id="IPR011333">
    <property type="entry name" value="SKP1/BTB/POZ_sf"/>
</dbReference>
<dbReference type="GO" id="GO:0006511">
    <property type="term" value="P:ubiquitin-dependent protein catabolic process"/>
    <property type="evidence" value="ECO:0007669"/>
    <property type="project" value="InterPro"/>
</dbReference>
<dbReference type="GO" id="GO:0005634">
    <property type="term" value="C:nucleus"/>
    <property type="evidence" value="ECO:0007669"/>
    <property type="project" value="UniProtKB-SubCell"/>
</dbReference>
<dbReference type="InterPro" id="IPR016073">
    <property type="entry name" value="Skp1_comp_POZ"/>
</dbReference>
<evidence type="ECO:0000256" key="6">
    <source>
        <dbReference type="ARBA" id="ARBA00054396"/>
    </source>
</evidence>
<dbReference type="InterPro" id="IPR001232">
    <property type="entry name" value="SKP1-like"/>
</dbReference>
<dbReference type="FunFam" id="3.30.710.10:FF:000170">
    <property type="entry name" value="SKP1-like protein 5"/>
    <property type="match status" value="1"/>
</dbReference>
<dbReference type="UniPathway" id="UPA00143"/>
<gene>
    <name evidence="10" type="ORF">E2562_000147</name>
</gene>
<dbReference type="SUPFAM" id="SSF54695">
    <property type="entry name" value="POZ domain"/>
    <property type="match status" value="1"/>
</dbReference>
<evidence type="ECO:0000313" key="11">
    <source>
        <dbReference type="Proteomes" id="UP000479710"/>
    </source>
</evidence>
<dbReference type="SUPFAM" id="SSF81382">
    <property type="entry name" value="Skp1 dimerisation domain-like"/>
    <property type="match status" value="1"/>
</dbReference>
<comment type="pathway">
    <text evidence="2 7">Protein modification; protein ubiquitination.</text>
</comment>
<feature type="domain" description="SKP1 component dimerisation" evidence="8">
    <location>
        <begin position="125"/>
        <end position="172"/>
    </location>
</feature>
<keyword evidence="5" id="KW-0539">Nucleus</keyword>
<dbReference type="PANTHER" id="PTHR11165">
    <property type="entry name" value="SKP1"/>
    <property type="match status" value="1"/>
</dbReference>
<keyword evidence="11" id="KW-1185">Reference proteome</keyword>
<reference evidence="10 11" key="1">
    <citation type="submission" date="2019-11" db="EMBL/GenBank/DDBJ databases">
        <title>Whole genome sequence of Oryza granulata.</title>
        <authorList>
            <person name="Li W."/>
        </authorList>
    </citation>
    <scope>NUCLEOTIDE SEQUENCE [LARGE SCALE GENOMIC DNA]</scope>
    <source>
        <strain evidence="11">cv. Menghai</strain>
        <tissue evidence="10">Leaf</tissue>
    </source>
</reference>
<evidence type="ECO:0000256" key="5">
    <source>
        <dbReference type="ARBA" id="ARBA00023242"/>
    </source>
</evidence>
<feature type="domain" description="SKP1 component POZ" evidence="9">
    <location>
        <begin position="12"/>
        <end position="71"/>
    </location>
</feature>
<evidence type="ECO:0000313" key="10">
    <source>
        <dbReference type="EMBL" id="KAF0909833.1"/>
    </source>
</evidence>
<dbReference type="CDD" id="cd18322">
    <property type="entry name" value="BTB_POZ_SKP1"/>
    <property type="match status" value="1"/>
</dbReference>
<dbReference type="AlphaFoldDB" id="A0A6G1DDN7"/>
<proteinExistence type="inferred from homology"/>
<dbReference type="Gene3D" id="3.30.710.10">
    <property type="entry name" value="Potassium Channel Kv1.1, Chain A"/>
    <property type="match status" value="1"/>
</dbReference>
<dbReference type="Pfam" id="PF03931">
    <property type="entry name" value="Skp1_POZ"/>
    <property type="match status" value="1"/>
</dbReference>
<evidence type="ECO:0000256" key="1">
    <source>
        <dbReference type="ARBA" id="ARBA00004123"/>
    </source>
</evidence>
<evidence type="ECO:0000256" key="7">
    <source>
        <dbReference type="PIRNR" id="PIRNR028729"/>
    </source>
</evidence>
<sequence>MAAAKEGTNAGNMILLISSDGEHFELPEAAARLSNVVSNMIEDDCTQNGIPLPNVTSNVLAKIAEYCTKHAAIGSSTDVASSSSSSAAATTAKKEELRSFDARFIDVDKAMLFDLLIAANYMSIKGLVDLASQRVADLIMGKSPEEIRKEFMIENDFTPEEEAAIRKENAWAFEGM</sequence>
<dbReference type="InterPro" id="IPR036296">
    <property type="entry name" value="SKP1-like_dim_sf"/>
</dbReference>
<comment type="similarity">
    <text evidence="3 7">Belongs to the SKP1 family.</text>
</comment>
<dbReference type="OrthoDB" id="1903179at2759"/>
<organism evidence="10 11">
    <name type="scientific">Oryza meyeriana var. granulata</name>
    <dbReference type="NCBI Taxonomy" id="110450"/>
    <lineage>
        <taxon>Eukaryota</taxon>
        <taxon>Viridiplantae</taxon>
        <taxon>Streptophyta</taxon>
        <taxon>Embryophyta</taxon>
        <taxon>Tracheophyta</taxon>
        <taxon>Spermatophyta</taxon>
        <taxon>Magnoliopsida</taxon>
        <taxon>Liliopsida</taxon>
        <taxon>Poales</taxon>
        <taxon>Poaceae</taxon>
        <taxon>BOP clade</taxon>
        <taxon>Oryzoideae</taxon>
        <taxon>Oryzeae</taxon>
        <taxon>Oryzinae</taxon>
        <taxon>Oryza</taxon>
        <taxon>Oryza meyeriana</taxon>
    </lineage>
</organism>
<dbReference type="SMART" id="SM00512">
    <property type="entry name" value="Skp1"/>
    <property type="match status" value="1"/>
</dbReference>
<evidence type="ECO:0000256" key="2">
    <source>
        <dbReference type="ARBA" id="ARBA00004906"/>
    </source>
</evidence>
<protein>
    <recommendedName>
        <fullName evidence="7">SKP1-like protein</fullName>
    </recommendedName>
</protein>
<name>A0A6G1DDN7_9ORYZ</name>
<evidence type="ECO:0000256" key="3">
    <source>
        <dbReference type="ARBA" id="ARBA00009993"/>
    </source>
</evidence>
<dbReference type="GO" id="GO:0016567">
    <property type="term" value="P:protein ubiquitination"/>
    <property type="evidence" value="ECO:0007669"/>
    <property type="project" value="UniProtKB-UniRule"/>
</dbReference>
<evidence type="ECO:0000259" key="8">
    <source>
        <dbReference type="Pfam" id="PF01466"/>
    </source>
</evidence>
<dbReference type="InterPro" id="IPR016072">
    <property type="entry name" value="Skp1_comp_dimer"/>
</dbReference>
<dbReference type="InterPro" id="IPR016897">
    <property type="entry name" value="SKP1"/>
</dbReference>